<dbReference type="Gene3D" id="3.40.50.850">
    <property type="entry name" value="Isochorismatase-like"/>
    <property type="match status" value="1"/>
</dbReference>
<organism evidence="3 4">
    <name type="scientific">Pigmentiphaga kullae</name>
    <dbReference type="NCBI Taxonomy" id="151784"/>
    <lineage>
        <taxon>Bacteria</taxon>
        <taxon>Pseudomonadati</taxon>
        <taxon>Pseudomonadota</taxon>
        <taxon>Betaproteobacteria</taxon>
        <taxon>Burkholderiales</taxon>
        <taxon>Alcaligenaceae</taxon>
        <taxon>Pigmentiphaga</taxon>
    </lineage>
</organism>
<dbReference type="AlphaFoldDB" id="A0A4V2F3W6"/>
<comment type="caution">
    <text evidence="3">The sequence shown here is derived from an EMBL/GenBank/DDBJ whole genome shotgun (WGS) entry which is preliminary data.</text>
</comment>
<dbReference type="OrthoDB" id="5360912at2"/>
<dbReference type="PANTHER" id="PTHR43540:SF6">
    <property type="entry name" value="ISOCHORISMATASE-LIKE DOMAIN-CONTAINING PROTEIN"/>
    <property type="match status" value="1"/>
</dbReference>
<gene>
    <name evidence="3" type="ORF">EV675_1566</name>
</gene>
<feature type="domain" description="Isochorismatase-like" evidence="2">
    <location>
        <begin position="17"/>
        <end position="203"/>
    </location>
</feature>
<accession>A0A4V2F3W6</accession>
<evidence type="ECO:0000259" key="2">
    <source>
        <dbReference type="Pfam" id="PF00857"/>
    </source>
</evidence>
<proteinExistence type="predicted"/>
<dbReference type="CDD" id="cd00431">
    <property type="entry name" value="cysteine_hydrolases"/>
    <property type="match status" value="1"/>
</dbReference>
<dbReference type="InterPro" id="IPR000868">
    <property type="entry name" value="Isochorismatase-like_dom"/>
</dbReference>
<dbReference type="GO" id="GO:0016787">
    <property type="term" value="F:hydrolase activity"/>
    <property type="evidence" value="ECO:0007669"/>
    <property type="project" value="UniProtKB-KW"/>
</dbReference>
<dbReference type="PANTHER" id="PTHR43540">
    <property type="entry name" value="PEROXYUREIDOACRYLATE/UREIDOACRYLATE AMIDOHYDROLASE-RELATED"/>
    <property type="match status" value="1"/>
</dbReference>
<name>A0A4V2F3W6_9BURK</name>
<dbReference type="EMBL" id="SGXC01000001">
    <property type="protein sequence ID" value="RZS85537.1"/>
    <property type="molecule type" value="Genomic_DNA"/>
</dbReference>
<evidence type="ECO:0000313" key="4">
    <source>
        <dbReference type="Proteomes" id="UP000292445"/>
    </source>
</evidence>
<dbReference type="SUPFAM" id="SSF52499">
    <property type="entry name" value="Isochorismatase-like hydrolases"/>
    <property type="match status" value="1"/>
</dbReference>
<dbReference type="Pfam" id="PF00857">
    <property type="entry name" value="Isochorismatase"/>
    <property type="match status" value="1"/>
</dbReference>
<dbReference type="Proteomes" id="UP000292445">
    <property type="component" value="Unassembled WGS sequence"/>
</dbReference>
<protein>
    <submittedName>
        <fullName evidence="3">Ureidoacrylate peracid hydrolase</fullName>
    </submittedName>
</protein>
<evidence type="ECO:0000256" key="1">
    <source>
        <dbReference type="ARBA" id="ARBA00022801"/>
    </source>
</evidence>
<keyword evidence="1 3" id="KW-0378">Hydrolase</keyword>
<dbReference type="InterPro" id="IPR036380">
    <property type="entry name" value="Isochorismatase-like_sf"/>
</dbReference>
<sequence length="221" mass="23867">MSNILRTLAEKVEPRHTALVIVDMQNDFCAQGGYLQRTRAESGRNPIRVDENASIADRIGVLADGARAAGAMVAWLRSVYDFRYLADAHVAMREGEGCCMEGTWGADFFRIQPGPEDVVVDKHTFSGFHETGLHAQLQARGIGTLVMTGVATNVCVDSTLRHGFFLGYHIVVAEDCVGSGNPVGHEGTLSTVKVNFGEVTTSKELLRLFGRHTPAGAPPVL</sequence>
<evidence type="ECO:0000313" key="3">
    <source>
        <dbReference type="EMBL" id="RZS85537.1"/>
    </source>
</evidence>
<dbReference type="InterPro" id="IPR050272">
    <property type="entry name" value="Isochorismatase-like_hydrls"/>
</dbReference>
<dbReference type="RefSeq" id="WP_130356744.1">
    <property type="nucleotide sequence ID" value="NZ_SGXC01000001.1"/>
</dbReference>
<keyword evidence="4" id="KW-1185">Reference proteome</keyword>
<reference evidence="3 4" key="1">
    <citation type="submission" date="2019-02" db="EMBL/GenBank/DDBJ databases">
        <title>Genomic Encyclopedia of Type Strains, Phase IV (KMG-IV): sequencing the most valuable type-strain genomes for metagenomic binning, comparative biology and taxonomic classification.</title>
        <authorList>
            <person name="Goeker M."/>
        </authorList>
    </citation>
    <scope>NUCLEOTIDE SEQUENCE [LARGE SCALE GENOMIC DNA]</scope>
    <source>
        <strain evidence="3 4">K24</strain>
    </source>
</reference>